<evidence type="ECO:0008006" key="5">
    <source>
        <dbReference type="Google" id="ProtNLM"/>
    </source>
</evidence>
<feature type="transmembrane region" description="Helical" evidence="2">
    <location>
        <begin position="41"/>
        <end position="62"/>
    </location>
</feature>
<name>A0ABP6CM69_9ACTN</name>
<feature type="region of interest" description="Disordered" evidence="1">
    <location>
        <begin position="1"/>
        <end position="37"/>
    </location>
</feature>
<feature type="compositionally biased region" description="Low complexity" evidence="1">
    <location>
        <begin position="22"/>
        <end position="31"/>
    </location>
</feature>
<keyword evidence="4" id="KW-1185">Reference proteome</keyword>
<accession>A0ABP6CM69</accession>
<reference evidence="4" key="1">
    <citation type="journal article" date="2019" name="Int. J. Syst. Evol. Microbiol.">
        <title>The Global Catalogue of Microorganisms (GCM) 10K type strain sequencing project: providing services to taxonomists for standard genome sequencing and annotation.</title>
        <authorList>
            <consortium name="The Broad Institute Genomics Platform"/>
            <consortium name="The Broad Institute Genome Sequencing Center for Infectious Disease"/>
            <person name="Wu L."/>
            <person name="Ma J."/>
        </authorList>
    </citation>
    <scope>NUCLEOTIDE SEQUENCE [LARGE SCALE GENOMIC DNA]</scope>
    <source>
        <strain evidence="4">JCM 4524</strain>
    </source>
</reference>
<dbReference type="RefSeq" id="WP_344386593.1">
    <property type="nucleotide sequence ID" value="NZ_BAAASJ010000001.1"/>
</dbReference>
<protein>
    <recommendedName>
        <fullName evidence="5">Serine/threonine protein kinase</fullName>
    </recommendedName>
</protein>
<comment type="caution">
    <text evidence="3">The sequence shown here is derived from an EMBL/GenBank/DDBJ whole genome shotgun (WGS) entry which is preliminary data.</text>
</comment>
<keyword evidence="2" id="KW-1133">Transmembrane helix</keyword>
<dbReference type="EMBL" id="BAAASJ010000001">
    <property type="protein sequence ID" value="GAA2618379.1"/>
    <property type="molecule type" value="Genomic_DNA"/>
</dbReference>
<gene>
    <name evidence="3" type="ORF">GCM10010307_00360</name>
</gene>
<evidence type="ECO:0000256" key="2">
    <source>
        <dbReference type="SAM" id="Phobius"/>
    </source>
</evidence>
<evidence type="ECO:0000256" key="1">
    <source>
        <dbReference type="SAM" id="MobiDB-lite"/>
    </source>
</evidence>
<feature type="region of interest" description="Disordered" evidence="1">
    <location>
        <begin position="68"/>
        <end position="94"/>
    </location>
</feature>
<sequence>MEVSEVPDVPKGQRNPENSEVSPEAAASEAAPRARRRGRTALLVAGAAALGLVAGTCVGYLVQAERDPTKLPPLSQPTLAQATGKGPEPLSAKQDRKVKVNGDLRELLLKKPSGAKDADYLGDDDGWMDLATYAGNFEKPEYAFSDFLSKEFRRVAVTGWDEGDDYAVEIRLTQFHQEETLGARESTDDDRYWAGTEKNVKSWPIPGTGDGAAYVYTQPESDPGYLPYYTAEAHAWRGDIEMEIWMVAAKPVPKSKIMDLAKRQMERL</sequence>
<dbReference type="Proteomes" id="UP001500151">
    <property type="component" value="Unassembled WGS sequence"/>
</dbReference>
<proteinExistence type="predicted"/>
<evidence type="ECO:0000313" key="3">
    <source>
        <dbReference type="EMBL" id="GAA2618379.1"/>
    </source>
</evidence>
<evidence type="ECO:0000313" key="4">
    <source>
        <dbReference type="Proteomes" id="UP001500151"/>
    </source>
</evidence>
<keyword evidence="2" id="KW-0812">Transmembrane</keyword>
<keyword evidence="2" id="KW-0472">Membrane</keyword>
<organism evidence="3 4">
    <name type="scientific">Streptomyces vastus</name>
    <dbReference type="NCBI Taxonomy" id="285451"/>
    <lineage>
        <taxon>Bacteria</taxon>
        <taxon>Bacillati</taxon>
        <taxon>Actinomycetota</taxon>
        <taxon>Actinomycetes</taxon>
        <taxon>Kitasatosporales</taxon>
        <taxon>Streptomycetaceae</taxon>
        <taxon>Streptomyces</taxon>
    </lineage>
</organism>